<dbReference type="Proteomes" id="UP001152049">
    <property type="component" value="Unassembled WGS sequence"/>
</dbReference>
<dbReference type="PANTHER" id="PTHR43433">
    <property type="entry name" value="HYDROLASE, ALPHA/BETA FOLD FAMILY PROTEIN"/>
    <property type="match status" value="1"/>
</dbReference>
<dbReference type="EMBL" id="JAOQAZ010000036">
    <property type="protein sequence ID" value="KAJ4248355.1"/>
    <property type="molecule type" value="Genomic_DNA"/>
</dbReference>
<organism evidence="2 3">
    <name type="scientific">Fusarium torreyae</name>
    <dbReference type="NCBI Taxonomy" id="1237075"/>
    <lineage>
        <taxon>Eukaryota</taxon>
        <taxon>Fungi</taxon>
        <taxon>Dikarya</taxon>
        <taxon>Ascomycota</taxon>
        <taxon>Pezizomycotina</taxon>
        <taxon>Sordariomycetes</taxon>
        <taxon>Hypocreomycetidae</taxon>
        <taxon>Hypocreales</taxon>
        <taxon>Nectriaceae</taxon>
        <taxon>Fusarium</taxon>
    </lineage>
</organism>
<comment type="caution">
    <text evidence="2">The sequence shown here is derived from an EMBL/GenBank/DDBJ whole genome shotgun (WGS) entry which is preliminary data.</text>
</comment>
<dbReference type="AlphaFoldDB" id="A0A9W8V8D4"/>
<dbReference type="Gene3D" id="3.40.50.1820">
    <property type="entry name" value="alpha/beta hydrolase"/>
    <property type="match status" value="1"/>
</dbReference>
<keyword evidence="3" id="KW-1185">Reference proteome</keyword>
<evidence type="ECO:0000313" key="2">
    <source>
        <dbReference type="EMBL" id="KAJ4248355.1"/>
    </source>
</evidence>
<protein>
    <recommendedName>
        <fullName evidence="1">AB hydrolase-1 domain-containing protein</fullName>
    </recommendedName>
</protein>
<dbReference type="InterPro" id="IPR050471">
    <property type="entry name" value="AB_hydrolase"/>
</dbReference>
<name>A0A9W8V8D4_9HYPO</name>
<dbReference type="SUPFAM" id="SSF53474">
    <property type="entry name" value="alpha/beta-Hydrolases"/>
    <property type="match status" value="1"/>
</dbReference>
<dbReference type="GO" id="GO:0004806">
    <property type="term" value="F:triacylglycerol lipase activity"/>
    <property type="evidence" value="ECO:0007669"/>
    <property type="project" value="TreeGrafter"/>
</dbReference>
<dbReference type="OrthoDB" id="408373at2759"/>
<feature type="domain" description="AB hydrolase-1" evidence="1">
    <location>
        <begin position="26"/>
        <end position="153"/>
    </location>
</feature>
<evidence type="ECO:0000259" key="1">
    <source>
        <dbReference type="Pfam" id="PF00561"/>
    </source>
</evidence>
<dbReference type="Pfam" id="PF00561">
    <property type="entry name" value="Abhydrolase_1"/>
    <property type="match status" value="1"/>
</dbReference>
<evidence type="ECO:0000313" key="3">
    <source>
        <dbReference type="Proteomes" id="UP001152049"/>
    </source>
</evidence>
<gene>
    <name evidence="2" type="ORF">NW762_012684</name>
</gene>
<dbReference type="GO" id="GO:0046503">
    <property type="term" value="P:glycerolipid catabolic process"/>
    <property type="evidence" value="ECO:0007669"/>
    <property type="project" value="TreeGrafter"/>
</dbReference>
<reference evidence="2" key="1">
    <citation type="submission" date="2022-09" db="EMBL/GenBank/DDBJ databases">
        <title>Fusarium specimens isolated from Avocado Roots.</title>
        <authorList>
            <person name="Stajich J."/>
            <person name="Roper C."/>
            <person name="Heimlech-Rivalta G."/>
        </authorList>
    </citation>
    <scope>NUCLEOTIDE SEQUENCE</scope>
    <source>
        <strain evidence="2">CF00136</strain>
    </source>
</reference>
<sequence>MEFNPTRSIVHNEGCDLHYWYQGTGPLIIFVPGGNGHGRQFNNIIAALSSQFTCATFDRRQMSASQVPINKRLSPPQQARDIRAVIKALGFEKAIVFGSSSGGIFGFQLAHDFPEIVDHLISHEAPTCILLPDASDVTDWMLHLIEVFQTQGIDQAAKEFGAKLIGYDDEGIPKTVPPGPENVRNFWEHEFSALVGYCPNLFRVKDHKVSVGVMRGVRCKDAFYARAVEEQARILDCPKLVVPGHHEGFDVETTEFVLALLQLLDTLESRR</sequence>
<accession>A0A9W8V8D4</accession>
<dbReference type="InterPro" id="IPR029058">
    <property type="entry name" value="AB_hydrolase_fold"/>
</dbReference>
<proteinExistence type="predicted"/>
<dbReference type="InterPro" id="IPR000073">
    <property type="entry name" value="AB_hydrolase_1"/>
</dbReference>
<dbReference type="PANTHER" id="PTHR43433:SF5">
    <property type="entry name" value="AB HYDROLASE-1 DOMAIN-CONTAINING PROTEIN"/>
    <property type="match status" value="1"/>
</dbReference>